<keyword evidence="4 5" id="KW-0472">Membrane</keyword>
<dbReference type="PANTHER" id="PTHR22950:SF703">
    <property type="entry name" value="AMINO ACID TRANSPORTER TRANSMEMBRANE DOMAIN-CONTAINING PROTEIN"/>
    <property type="match status" value="1"/>
</dbReference>
<keyword evidence="3 5" id="KW-1133">Transmembrane helix</keyword>
<evidence type="ECO:0000259" key="6">
    <source>
        <dbReference type="Pfam" id="PF01490"/>
    </source>
</evidence>
<sequence length="424" mass="47425">MQKFLGKIKNSFYAGKILKIQIQFEKITDKYFVKMTSGKGYSVWSAAVFITSFMAGMGVLALPHALSGTEEKWEEYRVKFRYPYPAIGERAVGPWMRYIVTVSLHITLMGIGVVYILLSAQIAQSMTQSLFPLDYNYWILIVAIILCPLSWFGRIEEFWFAAVGALTTACLACISIFISMILQIPSTENVQYTGASFESASLSFGTILFAYSGVYMFPTIQNDMADKQQINKATILSFMGILLIYLPVVVSGYAVWGSSVPVNILLAIETGYFRSFIEACLALHIFLAFLLAVNPVAQEIEEVFNVKPAFNYKRCLIRTSIIGIILLVAYSIPHFDKILNLIGGSTMTFLSFIFPSIFYLLLSRKHPDASKSHISLPEKFFLGEIIITGCVGAISCTYYAIQDIIQVFIEDKNIQPIVVTNTTV</sequence>
<proteinExistence type="predicted"/>
<feature type="transmembrane region" description="Helical" evidence="5">
    <location>
        <begin position="41"/>
        <end position="62"/>
    </location>
</feature>
<evidence type="ECO:0000256" key="5">
    <source>
        <dbReference type="SAM" id="Phobius"/>
    </source>
</evidence>
<keyword evidence="2 5" id="KW-0812">Transmembrane</keyword>
<dbReference type="OrthoDB" id="655540at2759"/>
<feature type="transmembrane region" description="Helical" evidence="5">
    <location>
        <begin position="135"/>
        <end position="152"/>
    </location>
</feature>
<evidence type="ECO:0000313" key="7">
    <source>
        <dbReference type="EMBL" id="GFY48869.1"/>
    </source>
</evidence>
<comment type="subcellular location">
    <subcellularLocation>
        <location evidence="1">Membrane</location>
        <topology evidence="1">Multi-pass membrane protein</topology>
    </subcellularLocation>
</comment>
<evidence type="ECO:0000313" key="8">
    <source>
        <dbReference type="Proteomes" id="UP000886998"/>
    </source>
</evidence>
<feature type="transmembrane region" description="Helical" evidence="5">
    <location>
        <begin position="233"/>
        <end position="256"/>
    </location>
</feature>
<evidence type="ECO:0000256" key="4">
    <source>
        <dbReference type="ARBA" id="ARBA00023136"/>
    </source>
</evidence>
<organism evidence="7 8">
    <name type="scientific">Trichonephila inaurata madagascariensis</name>
    <dbReference type="NCBI Taxonomy" id="2747483"/>
    <lineage>
        <taxon>Eukaryota</taxon>
        <taxon>Metazoa</taxon>
        <taxon>Ecdysozoa</taxon>
        <taxon>Arthropoda</taxon>
        <taxon>Chelicerata</taxon>
        <taxon>Arachnida</taxon>
        <taxon>Araneae</taxon>
        <taxon>Araneomorphae</taxon>
        <taxon>Entelegynae</taxon>
        <taxon>Araneoidea</taxon>
        <taxon>Nephilidae</taxon>
        <taxon>Trichonephila</taxon>
        <taxon>Trichonephila inaurata</taxon>
    </lineage>
</organism>
<dbReference type="InterPro" id="IPR013057">
    <property type="entry name" value="AA_transpt_TM"/>
</dbReference>
<feature type="transmembrane region" description="Helical" evidence="5">
    <location>
        <begin position="98"/>
        <end position="123"/>
    </location>
</feature>
<feature type="domain" description="Amino acid transporter transmembrane" evidence="6">
    <location>
        <begin position="76"/>
        <end position="401"/>
    </location>
</feature>
<feature type="transmembrane region" description="Helical" evidence="5">
    <location>
        <begin position="381"/>
        <end position="401"/>
    </location>
</feature>
<evidence type="ECO:0000256" key="2">
    <source>
        <dbReference type="ARBA" id="ARBA00022692"/>
    </source>
</evidence>
<gene>
    <name evidence="7" type="primary">X975_06928</name>
    <name evidence="7" type="ORF">TNIN_494051</name>
</gene>
<protein>
    <submittedName>
        <fullName evidence="7">Proton-coupled amino acid transporter 3</fullName>
    </submittedName>
</protein>
<feature type="transmembrane region" description="Helical" evidence="5">
    <location>
        <begin position="159"/>
        <end position="182"/>
    </location>
</feature>
<dbReference type="PANTHER" id="PTHR22950">
    <property type="entry name" value="AMINO ACID TRANSPORTER"/>
    <property type="match status" value="1"/>
</dbReference>
<dbReference type="GO" id="GO:0015179">
    <property type="term" value="F:L-amino acid transmembrane transporter activity"/>
    <property type="evidence" value="ECO:0007669"/>
    <property type="project" value="TreeGrafter"/>
</dbReference>
<dbReference type="Gene3D" id="1.20.1740.10">
    <property type="entry name" value="Amino acid/polyamine transporter I"/>
    <property type="match status" value="1"/>
</dbReference>
<keyword evidence="8" id="KW-1185">Reference proteome</keyword>
<feature type="transmembrane region" description="Helical" evidence="5">
    <location>
        <begin position="276"/>
        <end position="294"/>
    </location>
</feature>
<name>A0A8X6XA99_9ARAC</name>
<dbReference type="AlphaFoldDB" id="A0A8X6XA99"/>
<dbReference type="GO" id="GO:0005774">
    <property type="term" value="C:vacuolar membrane"/>
    <property type="evidence" value="ECO:0007669"/>
    <property type="project" value="TreeGrafter"/>
</dbReference>
<feature type="transmembrane region" description="Helical" evidence="5">
    <location>
        <begin position="315"/>
        <end position="332"/>
    </location>
</feature>
<reference evidence="7" key="1">
    <citation type="submission" date="2020-08" db="EMBL/GenBank/DDBJ databases">
        <title>Multicomponent nature underlies the extraordinary mechanical properties of spider dragline silk.</title>
        <authorList>
            <person name="Kono N."/>
            <person name="Nakamura H."/>
            <person name="Mori M."/>
            <person name="Yoshida Y."/>
            <person name="Ohtoshi R."/>
            <person name="Malay A.D."/>
            <person name="Moran D.A.P."/>
            <person name="Tomita M."/>
            <person name="Numata K."/>
            <person name="Arakawa K."/>
        </authorList>
    </citation>
    <scope>NUCLEOTIDE SEQUENCE</scope>
</reference>
<evidence type="ECO:0000256" key="1">
    <source>
        <dbReference type="ARBA" id="ARBA00004141"/>
    </source>
</evidence>
<dbReference type="Pfam" id="PF01490">
    <property type="entry name" value="Aa_trans"/>
    <property type="match status" value="1"/>
</dbReference>
<feature type="transmembrane region" description="Helical" evidence="5">
    <location>
        <begin position="338"/>
        <end position="361"/>
    </location>
</feature>
<dbReference type="EMBL" id="BMAV01006677">
    <property type="protein sequence ID" value="GFY48869.1"/>
    <property type="molecule type" value="Genomic_DNA"/>
</dbReference>
<accession>A0A8X6XA99</accession>
<dbReference type="Proteomes" id="UP000886998">
    <property type="component" value="Unassembled WGS sequence"/>
</dbReference>
<feature type="transmembrane region" description="Helical" evidence="5">
    <location>
        <begin position="202"/>
        <end position="221"/>
    </location>
</feature>
<evidence type="ECO:0000256" key="3">
    <source>
        <dbReference type="ARBA" id="ARBA00022989"/>
    </source>
</evidence>
<comment type="caution">
    <text evidence="7">The sequence shown here is derived from an EMBL/GenBank/DDBJ whole genome shotgun (WGS) entry which is preliminary data.</text>
</comment>